<dbReference type="STRING" id="1085623.GNIT_2595"/>
<dbReference type="HOGENOM" id="CLU_3007860_0_0_6"/>
<protein>
    <submittedName>
        <fullName evidence="2">Uncharacterized protein</fullName>
    </submittedName>
</protein>
<accession>G4QI78</accession>
<sequence>MLIGGDLVATNEILLFYALALLFLLVAVIYISRLSQKALTRYESRQHNLKGKDDVV</sequence>
<gene>
    <name evidence="2" type="ordered locus">GNIT_2595</name>
</gene>
<reference evidence="2 3" key="1">
    <citation type="journal article" date="2011" name="J. Bacteriol.">
        <title>Complete genome sequence of seawater bacterium Glaciecola nitratireducens FR1064T.</title>
        <authorList>
            <person name="Bian F."/>
            <person name="Qin Q.L."/>
            <person name="Xie B.B."/>
            <person name="Shu Y.L."/>
            <person name="Zhang X.Y."/>
            <person name="Yu Y."/>
            <person name="Chen B."/>
            <person name="Chen X.L."/>
            <person name="Zhou B.C."/>
            <person name="Zhang Y.Z."/>
        </authorList>
    </citation>
    <scope>NUCLEOTIDE SEQUENCE [LARGE SCALE GENOMIC DNA]</scope>
    <source>
        <strain evidence="3">JCM 12485 / KCTC 12276 / FR1064</strain>
    </source>
</reference>
<organism evidence="2 3">
    <name type="scientific">Glaciecola nitratireducens (strain JCM 12485 / KCTC 12276 / FR1064)</name>
    <dbReference type="NCBI Taxonomy" id="1085623"/>
    <lineage>
        <taxon>Bacteria</taxon>
        <taxon>Pseudomonadati</taxon>
        <taxon>Pseudomonadota</taxon>
        <taxon>Gammaproteobacteria</taxon>
        <taxon>Alteromonadales</taxon>
        <taxon>Alteromonadaceae</taxon>
        <taxon>Brumicola</taxon>
    </lineage>
</organism>
<evidence type="ECO:0000256" key="1">
    <source>
        <dbReference type="SAM" id="Phobius"/>
    </source>
</evidence>
<keyword evidence="1" id="KW-0472">Membrane</keyword>
<dbReference type="KEGG" id="gni:GNIT_2595"/>
<dbReference type="Proteomes" id="UP000009282">
    <property type="component" value="Chromosome"/>
</dbReference>
<dbReference type="EMBL" id="CP003060">
    <property type="protein sequence ID" value="AEP30692.1"/>
    <property type="molecule type" value="Genomic_DNA"/>
</dbReference>
<keyword evidence="1" id="KW-1133">Transmembrane helix</keyword>
<evidence type="ECO:0000313" key="2">
    <source>
        <dbReference type="EMBL" id="AEP30692.1"/>
    </source>
</evidence>
<name>G4QI78_GLANF</name>
<keyword evidence="3" id="KW-1185">Reference proteome</keyword>
<feature type="transmembrane region" description="Helical" evidence="1">
    <location>
        <begin position="13"/>
        <end position="31"/>
    </location>
</feature>
<evidence type="ECO:0000313" key="3">
    <source>
        <dbReference type="Proteomes" id="UP000009282"/>
    </source>
</evidence>
<dbReference type="AlphaFoldDB" id="G4QI78"/>
<keyword evidence="1" id="KW-0812">Transmembrane</keyword>
<proteinExistence type="predicted"/>
<dbReference type="RefSeq" id="WP_014109565.1">
    <property type="nucleotide sequence ID" value="NC_016041.1"/>
</dbReference>